<comment type="similarity">
    <text evidence="1">Belongs to the peptidase A1 family.</text>
</comment>
<evidence type="ECO:0000259" key="3">
    <source>
        <dbReference type="PROSITE" id="PS51767"/>
    </source>
</evidence>
<evidence type="ECO:0000313" key="4">
    <source>
        <dbReference type="EMBL" id="GFZ11298.1"/>
    </source>
</evidence>
<sequence>MDLRSVFALGLLLVCCTPNLFASANVVFKVKHKFGAGERNLAALKAHDDRRHGRSLAAVDLPLGGNGSPTDTALAISLSLSCIYTPCRTTCCYMITGCCGILYLEGPWRIGRSFPEGFRLYFFKVQEFRERINHLLRHCPVASEHWNLFSKLLIMPSSLDEILLKLWIREGREEGTTTCCFWLYYTKIGIGTPSKDYYMQVDTGSDIMWVNCAGCDKCPTKSNLGVCPFFYLDVNLFIVELSLYDPKGSTTGTLLTCDQDFCIETFNPRSCKVGAVCAYGVTYGDGSSSVGYFVKDNILLDRASGNLQTTPMNGSIAFGCGASQSGQLDSSTQALDGILGFGQANSSMISQLALDGKVSKMFAHCLDGTNGGGIFAIGQLVQPKLKSTPLVPNQYVLLHHDA</sequence>
<evidence type="ECO:0000313" key="5">
    <source>
        <dbReference type="Proteomes" id="UP000585474"/>
    </source>
</evidence>
<name>A0A7J0GKM7_9ERIC</name>
<feature type="signal peptide" evidence="2">
    <location>
        <begin position="1"/>
        <end position="22"/>
    </location>
</feature>
<dbReference type="PANTHER" id="PTHR13683">
    <property type="entry name" value="ASPARTYL PROTEASES"/>
    <property type="match status" value="1"/>
</dbReference>
<evidence type="ECO:0000256" key="1">
    <source>
        <dbReference type="ARBA" id="ARBA00007447"/>
    </source>
</evidence>
<gene>
    <name evidence="4" type="ORF">Acr_22g0006960</name>
</gene>
<dbReference type="InterPro" id="IPR033121">
    <property type="entry name" value="PEPTIDASE_A1"/>
</dbReference>
<dbReference type="GO" id="GO:0004190">
    <property type="term" value="F:aspartic-type endopeptidase activity"/>
    <property type="evidence" value="ECO:0007669"/>
    <property type="project" value="InterPro"/>
</dbReference>
<reference evidence="4 5" key="1">
    <citation type="submission" date="2019-07" db="EMBL/GenBank/DDBJ databases">
        <title>De Novo Assembly of kiwifruit Actinidia rufa.</title>
        <authorList>
            <person name="Sugita-Konishi S."/>
            <person name="Sato K."/>
            <person name="Mori E."/>
            <person name="Abe Y."/>
            <person name="Kisaki G."/>
            <person name="Hamano K."/>
            <person name="Suezawa K."/>
            <person name="Otani M."/>
            <person name="Fukuda T."/>
            <person name="Manabe T."/>
            <person name="Gomi K."/>
            <person name="Tabuchi M."/>
            <person name="Akimitsu K."/>
            <person name="Kataoka I."/>
        </authorList>
    </citation>
    <scope>NUCLEOTIDE SEQUENCE [LARGE SCALE GENOMIC DNA]</scope>
    <source>
        <strain evidence="5">cv. Fuchu</strain>
    </source>
</reference>
<feature type="chain" id="PRO_5029633245" evidence="2">
    <location>
        <begin position="23"/>
        <end position="402"/>
    </location>
</feature>
<dbReference type="AlphaFoldDB" id="A0A7J0GKM7"/>
<proteinExistence type="inferred from homology"/>
<keyword evidence="4" id="KW-0378">Hydrolase</keyword>
<evidence type="ECO:0000256" key="2">
    <source>
        <dbReference type="SAM" id="SignalP"/>
    </source>
</evidence>
<comment type="caution">
    <text evidence="4">The sequence shown here is derived from an EMBL/GenBank/DDBJ whole genome shotgun (WGS) entry which is preliminary data.</text>
</comment>
<protein>
    <submittedName>
        <fullName evidence="4">Eukaryotic aspartyl protease family protein</fullName>
    </submittedName>
</protein>
<accession>A0A7J0GKM7</accession>
<dbReference type="OrthoDB" id="2747330at2759"/>
<keyword evidence="5" id="KW-1185">Reference proteome</keyword>
<dbReference type="PROSITE" id="PS51767">
    <property type="entry name" value="PEPTIDASE_A1"/>
    <property type="match status" value="1"/>
</dbReference>
<dbReference type="Pfam" id="PF14543">
    <property type="entry name" value="TAXi_N"/>
    <property type="match status" value="1"/>
</dbReference>
<dbReference type="Proteomes" id="UP000585474">
    <property type="component" value="Unassembled WGS sequence"/>
</dbReference>
<dbReference type="InterPro" id="IPR021109">
    <property type="entry name" value="Peptidase_aspartic_dom_sf"/>
</dbReference>
<dbReference type="InterPro" id="IPR032861">
    <property type="entry name" value="TAXi_N"/>
</dbReference>
<dbReference type="PANTHER" id="PTHR13683:SF768">
    <property type="entry name" value="EUKARYOTIC ASPARTYL PROTEASE FAMILY PROTEIN"/>
    <property type="match status" value="1"/>
</dbReference>
<keyword evidence="2" id="KW-0732">Signal</keyword>
<dbReference type="Gene3D" id="2.40.70.10">
    <property type="entry name" value="Acid Proteases"/>
    <property type="match status" value="1"/>
</dbReference>
<feature type="domain" description="Peptidase A1" evidence="3">
    <location>
        <begin position="184"/>
        <end position="402"/>
    </location>
</feature>
<dbReference type="GO" id="GO:0006508">
    <property type="term" value="P:proteolysis"/>
    <property type="evidence" value="ECO:0007669"/>
    <property type="project" value="UniProtKB-KW"/>
</dbReference>
<dbReference type="InterPro" id="IPR001461">
    <property type="entry name" value="Aspartic_peptidase_A1"/>
</dbReference>
<organism evidence="4 5">
    <name type="scientific">Actinidia rufa</name>
    <dbReference type="NCBI Taxonomy" id="165716"/>
    <lineage>
        <taxon>Eukaryota</taxon>
        <taxon>Viridiplantae</taxon>
        <taxon>Streptophyta</taxon>
        <taxon>Embryophyta</taxon>
        <taxon>Tracheophyta</taxon>
        <taxon>Spermatophyta</taxon>
        <taxon>Magnoliopsida</taxon>
        <taxon>eudicotyledons</taxon>
        <taxon>Gunneridae</taxon>
        <taxon>Pentapetalae</taxon>
        <taxon>asterids</taxon>
        <taxon>Ericales</taxon>
        <taxon>Actinidiaceae</taxon>
        <taxon>Actinidia</taxon>
    </lineage>
</organism>
<dbReference type="EMBL" id="BJWL01000022">
    <property type="protein sequence ID" value="GFZ11298.1"/>
    <property type="molecule type" value="Genomic_DNA"/>
</dbReference>
<keyword evidence="4" id="KW-0645">Protease</keyword>
<dbReference type="SUPFAM" id="SSF50630">
    <property type="entry name" value="Acid proteases"/>
    <property type="match status" value="1"/>
</dbReference>